<dbReference type="Proteomes" id="UP001175226">
    <property type="component" value="Unassembled WGS sequence"/>
</dbReference>
<gene>
    <name evidence="1" type="ORF">EV421DRAFT_1806898</name>
</gene>
<organism evidence="1 2">
    <name type="scientific">Armillaria borealis</name>
    <dbReference type="NCBI Taxonomy" id="47425"/>
    <lineage>
        <taxon>Eukaryota</taxon>
        <taxon>Fungi</taxon>
        <taxon>Dikarya</taxon>
        <taxon>Basidiomycota</taxon>
        <taxon>Agaricomycotina</taxon>
        <taxon>Agaricomycetes</taxon>
        <taxon>Agaricomycetidae</taxon>
        <taxon>Agaricales</taxon>
        <taxon>Marasmiineae</taxon>
        <taxon>Physalacriaceae</taxon>
        <taxon>Armillaria</taxon>
    </lineage>
</organism>
<name>A0AA39JHK8_9AGAR</name>
<dbReference type="AlphaFoldDB" id="A0AA39JHK8"/>
<keyword evidence="2" id="KW-1185">Reference proteome</keyword>
<protein>
    <submittedName>
        <fullName evidence="1">Uncharacterized protein</fullName>
    </submittedName>
</protein>
<sequence length="210" mass="24074">MGSLLYESDTACRVLTDLLAKRVPRAFTVFLENQCLWFLGNHTFHEASVPMVREYVAGISAMQHGSDGAVDEAMHLDNLHIPQNLFTACSILGIKDIDRTVIRTDITRLVQLRPRDVAWDECRGKLRDLVQADGGDFFSQQRVWSIPDEEFRLLQTDEIQAEKDNIRYVIHVLNNFFDDGAHTIMGRLDRFLGRCPGRKLKDKAEQEQQV</sequence>
<evidence type="ECO:0000313" key="1">
    <source>
        <dbReference type="EMBL" id="KAK0442912.1"/>
    </source>
</evidence>
<proteinExistence type="predicted"/>
<evidence type="ECO:0000313" key="2">
    <source>
        <dbReference type="Proteomes" id="UP001175226"/>
    </source>
</evidence>
<comment type="caution">
    <text evidence="1">The sequence shown here is derived from an EMBL/GenBank/DDBJ whole genome shotgun (WGS) entry which is preliminary data.</text>
</comment>
<reference evidence="1" key="1">
    <citation type="submission" date="2023-06" db="EMBL/GenBank/DDBJ databases">
        <authorList>
            <consortium name="Lawrence Berkeley National Laboratory"/>
            <person name="Ahrendt S."/>
            <person name="Sahu N."/>
            <person name="Indic B."/>
            <person name="Wong-Bajracharya J."/>
            <person name="Merenyi Z."/>
            <person name="Ke H.-M."/>
            <person name="Monk M."/>
            <person name="Kocsube S."/>
            <person name="Drula E."/>
            <person name="Lipzen A."/>
            <person name="Balint B."/>
            <person name="Henrissat B."/>
            <person name="Andreopoulos B."/>
            <person name="Martin F.M."/>
            <person name="Harder C.B."/>
            <person name="Rigling D."/>
            <person name="Ford K.L."/>
            <person name="Foster G.D."/>
            <person name="Pangilinan J."/>
            <person name="Papanicolaou A."/>
            <person name="Barry K."/>
            <person name="LaButti K."/>
            <person name="Viragh M."/>
            <person name="Koriabine M."/>
            <person name="Yan M."/>
            <person name="Riley R."/>
            <person name="Champramary S."/>
            <person name="Plett K.L."/>
            <person name="Tsai I.J."/>
            <person name="Slot J."/>
            <person name="Sipos G."/>
            <person name="Plett J."/>
            <person name="Nagy L.G."/>
            <person name="Grigoriev I.V."/>
        </authorList>
    </citation>
    <scope>NUCLEOTIDE SEQUENCE</scope>
    <source>
        <strain evidence="1">FPL87.14</strain>
    </source>
</reference>
<accession>A0AA39JHK8</accession>
<dbReference type="EMBL" id="JAUEPT010000024">
    <property type="protein sequence ID" value="KAK0442912.1"/>
    <property type="molecule type" value="Genomic_DNA"/>
</dbReference>